<sequence>MALRQVALVSTMAIGALARCGAELSPELKANYKIPTRAASIASTDPIEVNTYIHVITNGSTIDDGHLTSEQLDKQKAVLNDVFADHSIQFNFLDTTYTENEDWALGNMRQDMTTALRKGSYKDLNLFFLLSMGGEVTGQCSFPLNLTDFPDPDRMKSMDACMMVSSTVPGGSHPTYNGGLNTVHEVGHWFGLIHVFSDTCGGNGDEVDDTPEQATETYGCPIDKDSCPEFPGVDSIHNYMDYSDDYCKTEFTPGQVSRMRNAWAVYREPVDA</sequence>
<dbReference type="SUPFAM" id="SSF55486">
    <property type="entry name" value="Metalloproteases ('zincins'), catalytic domain"/>
    <property type="match status" value="1"/>
</dbReference>
<keyword evidence="8" id="KW-0482">Metalloprotease</keyword>
<feature type="signal peptide" evidence="10">
    <location>
        <begin position="1"/>
        <end position="18"/>
    </location>
</feature>
<keyword evidence="6" id="KW-0378">Hydrolase</keyword>
<protein>
    <recommendedName>
        <fullName evidence="11">Peptidase M43 pregnancy-associated plasma-A domain-containing protein</fullName>
    </recommendedName>
</protein>
<keyword evidence="9" id="KW-1015">Disulfide bond</keyword>
<name>A0A0B7KQL1_BIOOC</name>
<comment type="function">
    <text evidence="1">Secreted metalloproteinase that allows assimilation of proteinaceous substrates.</text>
</comment>
<keyword evidence="5 10" id="KW-0732">Signal</keyword>
<dbReference type="GO" id="GO:0046872">
    <property type="term" value="F:metal ion binding"/>
    <property type="evidence" value="ECO:0007669"/>
    <property type="project" value="UniProtKB-KW"/>
</dbReference>
<accession>A0A0B7KQL1</accession>
<comment type="similarity">
    <text evidence="2">Belongs to the peptidase M43B family.</text>
</comment>
<dbReference type="Gene3D" id="3.40.390.10">
    <property type="entry name" value="Collagenase (Catalytic Domain)"/>
    <property type="match status" value="1"/>
</dbReference>
<evidence type="ECO:0000259" key="11">
    <source>
        <dbReference type="Pfam" id="PF05572"/>
    </source>
</evidence>
<dbReference type="InterPro" id="IPR008754">
    <property type="entry name" value="Peptidase_M43"/>
</dbReference>
<evidence type="ECO:0000256" key="1">
    <source>
        <dbReference type="ARBA" id="ARBA00003174"/>
    </source>
</evidence>
<dbReference type="PANTHER" id="PTHR47466:SF1">
    <property type="entry name" value="METALLOPROTEASE MEP1 (AFU_ORTHOLOGUE AFUA_1G07730)-RELATED"/>
    <property type="match status" value="1"/>
</dbReference>
<keyword evidence="4" id="KW-0479">Metal-binding</keyword>
<dbReference type="AlphaFoldDB" id="A0A0B7KQL1"/>
<dbReference type="GO" id="GO:0006508">
    <property type="term" value="P:proteolysis"/>
    <property type="evidence" value="ECO:0007669"/>
    <property type="project" value="UniProtKB-KW"/>
</dbReference>
<reference evidence="12" key="1">
    <citation type="submission" date="2015-01" db="EMBL/GenBank/DDBJ databases">
        <authorList>
            <person name="Durling Mikael"/>
        </authorList>
    </citation>
    <scope>NUCLEOTIDE SEQUENCE</scope>
</reference>
<evidence type="ECO:0000256" key="8">
    <source>
        <dbReference type="ARBA" id="ARBA00023049"/>
    </source>
</evidence>
<dbReference type="InterPro" id="IPR024079">
    <property type="entry name" value="MetalloPept_cat_dom_sf"/>
</dbReference>
<organism evidence="12">
    <name type="scientific">Bionectria ochroleuca</name>
    <name type="common">Gliocladium roseum</name>
    <dbReference type="NCBI Taxonomy" id="29856"/>
    <lineage>
        <taxon>Eukaryota</taxon>
        <taxon>Fungi</taxon>
        <taxon>Dikarya</taxon>
        <taxon>Ascomycota</taxon>
        <taxon>Pezizomycotina</taxon>
        <taxon>Sordariomycetes</taxon>
        <taxon>Hypocreomycetidae</taxon>
        <taxon>Hypocreales</taxon>
        <taxon>Bionectriaceae</taxon>
        <taxon>Clonostachys</taxon>
    </lineage>
</organism>
<dbReference type="PANTHER" id="PTHR47466">
    <property type="match status" value="1"/>
</dbReference>
<evidence type="ECO:0000256" key="10">
    <source>
        <dbReference type="SAM" id="SignalP"/>
    </source>
</evidence>
<evidence type="ECO:0000256" key="7">
    <source>
        <dbReference type="ARBA" id="ARBA00022833"/>
    </source>
</evidence>
<keyword evidence="3" id="KW-0645">Protease</keyword>
<keyword evidence="7" id="KW-0862">Zinc</keyword>
<feature type="chain" id="PRO_5002118454" description="Peptidase M43 pregnancy-associated plasma-A domain-containing protein" evidence="10">
    <location>
        <begin position="19"/>
        <end position="272"/>
    </location>
</feature>
<evidence type="ECO:0000256" key="4">
    <source>
        <dbReference type="ARBA" id="ARBA00022723"/>
    </source>
</evidence>
<evidence type="ECO:0000313" key="12">
    <source>
        <dbReference type="EMBL" id="CEO57215.1"/>
    </source>
</evidence>
<evidence type="ECO:0000256" key="6">
    <source>
        <dbReference type="ARBA" id="ARBA00022801"/>
    </source>
</evidence>
<evidence type="ECO:0000256" key="5">
    <source>
        <dbReference type="ARBA" id="ARBA00022729"/>
    </source>
</evidence>
<evidence type="ECO:0000256" key="3">
    <source>
        <dbReference type="ARBA" id="ARBA00022670"/>
    </source>
</evidence>
<dbReference type="Pfam" id="PF05572">
    <property type="entry name" value="Peptidase_M43"/>
    <property type="match status" value="1"/>
</dbReference>
<dbReference type="CDD" id="cd04275">
    <property type="entry name" value="ZnMc_pappalysin_like"/>
    <property type="match status" value="1"/>
</dbReference>
<dbReference type="GO" id="GO:0008237">
    <property type="term" value="F:metallopeptidase activity"/>
    <property type="evidence" value="ECO:0007669"/>
    <property type="project" value="UniProtKB-KW"/>
</dbReference>
<proteinExistence type="inferred from homology"/>
<feature type="domain" description="Peptidase M43 pregnancy-associated plasma-A" evidence="11">
    <location>
        <begin position="182"/>
        <end position="262"/>
    </location>
</feature>
<evidence type="ECO:0000256" key="2">
    <source>
        <dbReference type="ARBA" id="ARBA00008721"/>
    </source>
</evidence>
<dbReference type="EMBL" id="CDPU01000091">
    <property type="protein sequence ID" value="CEO57215.1"/>
    <property type="molecule type" value="Genomic_DNA"/>
</dbReference>
<gene>
    <name evidence="12" type="ORF">BN869_000013273_1</name>
</gene>
<evidence type="ECO:0000256" key="9">
    <source>
        <dbReference type="ARBA" id="ARBA00023157"/>
    </source>
</evidence>